<gene>
    <name evidence="2" type="ORF">BdWA1_003183</name>
</gene>
<organism evidence="2 3">
    <name type="scientific">Babesia duncani</name>
    <dbReference type="NCBI Taxonomy" id="323732"/>
    <lineage>
        <taxon>Eukaryota</taxon>
        <taxon>Sar</taxon>
        <taxon>Alveolata</taxon>
        <taxon>Apicomplexa</taxon>
        <taxon>Aconoidasida</taxon>
        <taxon>Piroplasmida</taxon>
        <taxon>Babesiidae</taxon>
        <taxon>Babesia</taxon>
    </lineage>
</organism>
<sequence>MAKANKTIGDLRKLAKQGPNGLQEKKRDPVHEFQQLQRTKPGLPKTLQNEIEKRNIKSVDQVKKIAMQIRNKRMKSVRNEVKPHHKHVNKKQQVADFSVPSGKIAKKFISNMKQIAQHINL</sequence>
<reference evidence="2" key="1">
    <citation type="journal article" date="2023" name="Nat. Microbiol.">
        <title>Babesia duncani multi-omics identifies virulence factors and drug targets.</title>
        <authorList>
            <person name="Singh P."/>
            <person name="Lonardi S."/>
            <person name="Liang Q."/>
            <person name="Vydyam P."/>
            <person name="Khabirova E."/>
            <person name="Fang T."/>
            <person name="Gihaz S."/>
            <person name="Thekkiniath J."/>
            <person name="Munshi M."/>
            <person name="Abel S."/>
            <person name="Ciampossin L."/>
            <person name="Batugedara G."/>
            <person name="Gupta M."/>
            <person name="Lu X.M."/>
            <person name="Lenz T."/>
            <person name="Chakravarty S."/>
            <person name="Cornillot E."/>
            <person name="Hu Y."/>
            <person name="Ma W."/>
            <person name="Gonzalez L.M."/>
            <person name="Sanchez S."/>
            <person name="Estrada K."/>
            <person name="Sanchez-Flores A."/>
            <person name="Montero E."/>
            <person name="Harb O.S."/>
            <person name="Le Roch K.G."/>
            <person name="Mamoun C.B."/>
        </authorList>
    </citation>
    <scope>NUCLEOTIDE SEQUENCE</scope>
    <source>
        <strain evidence="2">WA1</strain>
    </source>
</reference>
<name>A0AAD9UN88_9APIC</name>
<dbReference type="EMBL" id="JALLKP010000004">
    <property type="protein sequence ID" value="KAK2195507.1"/>
    <property type="molecule type" value="Genomic_DNA"/>
</dbReference>
<accession>A0AAD9UN88</accession>
<protein>
    <submittedName>
        <fullName evidence="2">Uncharacterized protein</fullName>
    </submittedName>
</protein>
<evidence type="ECO:0000256" key="1">
    <source>
        <dbReference type="SAM" id="MobiDB-lite"/>
    </source>
</evidence>
<evidence type="ECO:0000313" key="2">
    <source>
        <dbReference type="EMBL" id="KAK2195507.1"/>
    </source>
</evidence>
<dbReference type="RefSeq" id="XP_067802350.1">
    <property type="nucleotide sequence ID" value="XM_067948199.1"/>
</dbReference>
<dbReference type="KEGG" id="bdw:94337480"/>
<dbReference type="Proteomes" id="UP001214638">
    <property type="component" value="Unassembled WGS sequence"/>
</dbReference>
<keyword evidence="3" id="KW-1185">Reference proteome</keyword>
<feature type="region of interest" description="Disordered" evidence="1">
    <location>
        <begin position="1"/>
        <end position="46"/>
    </location>
</feature>
<dbReference type="AlphaFoldDB" id="A0AAD9UN88"/>
<proteinExistence type="predicted"/>
<evidence type="ECO:0000313" key="3">
    <source>
        <dbReference type="Proteomes" id="UP001214638"/>
    </source>
</evidence>
<comment type="caution">
    <text evidence="2">The sequence shown here is derived from an EMBL/GenBank/DDBJ whole genome shotgun (WGS) entry which is preliminary data.</text>
</comment>
<dbReference type="GeneID" id="94337480"/>